<evidence type="ECO:0000313" key="1">
    <source>
        <dbReference type="EMBL" id="KAI8423319.1"/>
    </source>
</evidence>
<gene>
    <name evidence="1" type="ORF">MSG28_014338</name>
</gene>
<reference evidence="1 2" key="1">
    <citation type="journal article" date="2022" name="Genome Biol. Evol.">
        <title>The Spruce Budworm Genome: Reconstructing the Evolutionary History of Antifreeze Proteins.</title>
        <authorList>
            <person name="Beliveau C."/>
            <person name="Gagne P."/>
            <person name="Picq S."/>
            <person name="Vernygora O."/>
            <person name="Keeling C.I."/>
            <person name="Pinkney K."/>
            <person name="Doucet D."/>
            <person name="Wen F."/>
            <person name="Johnston J.S."/>
            <person name="Maaroufi H."/>
            <person name="Boyle B."/>
            <person name="Laroche J."/>
            <person name="Dewar K."/>
            <person name="Juretic N."/>
            <person name="Blackburn G."/>
            <person name="Nisole A."/>
            <person name="Brunet B."/>
            <person name="Brandao M."/>
            <person name="Lumley L."/>
            <person name="Duan J."/>
            <person name="Quan G."/>
            <person name="Lucarotti C.J."/>
            <person name="Roe A.D."/>
            <person name="Sperling F.A.H."/>
            <person name="Levesque R.C."/>
            <person name="Cusson M."/>
        </authorList>
    </citation>
    <scope>NUCLEOTIDE SEQUENCE [LARGE SCALE GENOMIC DNA]</scope>
    <source>
        <strain evidence="1">Glfc:IPQL:Cfum</strain>
    </source>
</reference>
<sequence length="1876" mass="212489">MPLRSDTTVYCITQLLKCLFGTNMITEYSDFMTIDDPPVEKKKGSFYESVMLINSLSPIESESRRDSVSSNASQKMAFDSMNERMAEERKMLIAMENFSKNKMDRKWSTNKKELERYIRLFEPVVILALKSYTMQNDIPLQCRVLSLLSQLLTLRVNYCMLDSEQIFIAFLIKQLEYVEQHEIPNCCDLVNSILMFLVHLSSSKHHTKQIIDIPKLIQLCDGLMASGAHLECIAGLEPVAVKVFSNMGGSSVLGRQQQQEAQATREVLFYMLQKTMHQHKVLELVSCLLCLSRGTPESYYRWSELASDTLLNLLAQASTELCSRRAVSSLERLLDSVYKDVLLEQSRVEILLRILFKAPPDLATTPPKLRLRYLTIVMVLLRKVLVLIPESEILLSINYLKSSYVSPQSIFFNVKPDVDPLNVQNINENCANLSPDVILVRFLFKTLTFAITEVDNCHDTILDYNDSEDKSQNGLLYSVCVNIIVQVKHMLHLTPGCLFPLTAKTAQSILHNEQSGLNTGLYSPEENIPLDLLNLICLRAAHRTPLLTVHWSHLLIRLNFLSHKYWQKLLGFARDLPLGSGDSRPSPACALQTACVVAYCEYFVENGLSEAVHLTWLLVNRIHILANQYSEDIVQSLVAKVQENAGASGLLLQAVAARCQGCLQDEFALNIYKILSLCHEGQSGALVFLICRIIGKLEPAVAVRFAKLAIERCRILRDMPVESINVQLTKEDVQVALEMLQREKVHVRYPALVMELNALASSVFDLSPLDLSQDRAVNPQYITTTNVDDQWLVNQIKNRCCQTNCTLPKVPKQKELANLLMNLSKEELTNVMSCPEFDRKILSSFFKVACDNYLREFLNVVSICEIKELEKDNIREQKEMIKLHEEMTYSMDSNKLNVVNSLQVFKNKDKESKSQFFIPVDEREKFGNLELSDDDTELVPPPVSELYEVAVTSLHKSLTEIIRLFPKQNRPLSQSENFNLTVEQTIDKYTRRCHQVFQDKLFYQEFLTIQTILKGFLDSVQRTLKLIDDTDCDLLEKCLETILPSSLAKSIAIFSVISLQYLTFLIKNKKLVESPVNTDVSFRANVTVTDDVVVDSVIVLTVDNVAEALSCKEIWTGLNFDSNVNRTQSAISCLYAIVKYLVKDTKPITLKKYIHTLEETKPDIIIVGDKLVTLIEYWESNFYTNGESEVLGKCYRKPIEKLLISLARLDMVSDMALIPPIAWGSVEVVLKKDQLQKIDLPLQALQDMDVLEAFLFRVNLIGWSSKKQFEEIWVGLLGALQGNGGHWAVRGITQLLVATRSARHVPRHLCPTSVGIQRLRNILVGTSFYCQLDDINLERIPLLKDGYQGYHAAEYSSDYLKLAAEIVNHAPYFARKEVRRTRKNKEIDVNSCLQLLMDVTSQMLDPKAPTGLACRVSLLTSLTYCSDVYTDAGQWRAGAAQLIALSGARHAVAQYTTAGRALLAAMQRALCVERHDTLELPTIHQKLLKSLSSSYAPLRQAALQGCLLQLGGARKVQATGYQELVAQLDQHVRQHLLPGARISLYEQSLYWAVLFTLIELGHPDLINLAVDFVLTRPRHYCIDLVVKGIANTIRQQVLPKELKNNVIEKLTDNTKRYSERHALQILMVHLFSADSKLLSPKLTSDVSNMDPDILMNSMERITLLYKLLRKSKQSETKQIITDALKYFLRETLPPAATLSRVVIEFLETCKDSERQKMAVISERERAIESGVLNAEVVFEVFETSITQDQLPVLSGWIFEALCHLLQGKISSNLLPYALLTLLVSASAHKHIRRIVPLCYYILKLGFYRCSQIDNWGVFKDFVGTLDVKMSFTDRRLLCIVAKHSGFSKGQLERLKELCSENACLGDVAQCLDVETG</sequence>
<name>A0ACC0JGV8_CHOFU</name>
<keyword evidence="2" id="KW-1185">Reference proteome</keyword>
<evidence type="ECO:0000313" key="2">
    <source>
        <dbReference type="Proteomes" id="UP001064048"/>
    </source>
</evidence>
<proteinExistence type="predicted"/>
<dbReference type="EMBL" id="CM046125">
    <property type="protein sequence ID" value="KAI8423319.1"/>
    <property type="molecule type" value="Genomic_DNA"/>
</dbReference>
<dbReference type="Proteomes" id="UP001064048">
    <property type="component" value="Chromosome 25"/>
</dbReference>
<protein>
    <submittedName>
        <fullName evidence="1">Uncharacterized protein</fullName>
    </submittedName>
</protein>
<comment type="caution">
    <text evidence="1">The sequence shown here is derived from an EMBL/GenBank/DDBJ whole genome shotgun (WGS) entry which is preliminary data.</text>
</comment>
<organism evidence="1 2">
    <name type="scientific">Choristoneura fumiferana</name>
    <name type="common">Spruce budworm moth</name>
    <name type="synonym">Archips fumiferana</name>
    <dbReference type="NCBI Taxonomy" id="7141"/>
    <lineage>
        <taxon>Eukaryota</taxon>
        <taxon>Metazoa</taxon>
        <taxon>Ecdysozoa</taxon>
        <taxon>Arthropoda</taxon>
        <taxon>Hexapoda</taxon>
        <taxon>Insecta</taxon>
        <taxon>Pterygota</taxon>
        <taxon>Neoptera</taxon>
        <taxon>Endopterygota</taxon>
        <taxon>Lepidoptera</taxon>
        <taxon>Glossata</taxon>
        <taxon>Ditrysia</taxon>
        <taxon>Tortricoidea</taxon>
        <taxon>Tortricidae</taxon>
        <taxon>Tortricinae</taxon>
        <taxon>Choristoneura</taxon>
    </lineage>
</organism>
<accession>A0ACC0JGV8</accession>